<reference evidence="1" key="1">
    <citation type="submission" date="2020-07" db="EMBL/GenBank/DDBJ databases">
        <title>Multicomponent nature underlies the extraordinary mechanical properties of spider dragline silk.</title>
        <authorList>
            <person name="Kono N."/>
            <person name="Nakamura H."/>
            <person name="Mori M."/>
            <person name="Yoshida Y."/>
            <person name="Ohtoshi R."/>
            <person name="Malay A.D."/>
            <person name="Moran D.A.P."/>
            <person name="Tomita M."/>
            <person name="Numata K."/>
            <person name="Arakawa K."/>
        </authorList>
    </citation>
    <scope>NUCLEOTIDE SEQUENCE</scope>
</reference>
<keyword evidence="2" id="KW-1185">Reference proteome</keyword>
<dbReference type="AlphaFoldDB" id="A0A8X6KY44"/>
<dbReference type="Proteomes" id="UP000887116">
    <property type="component" value="Unassembled WGS sequence"/>
</dbReference>
<gene>
    <name evidence="1" type="ORF">TNCT_38751</name>
</gene>
<protein>
    <submittedName>
        <fullName evidence="1">Uncharacterized protein</fullName>
    </submittedName>
</protein>
<accession>A0A8X6KY44</accession>
<comment type="caution">
    <text evidence="1">The sequence shown here is derived from an EMBL/GenBank/DDBJ whole genome shotgun (WGS) entry which is preliminary data.</text>
</comment>
<name>A0A8X6KY44_TRICU</name>
<evidence type="ECO:0000313" key="2">
    <source>
        <dbReference type="Proteomes" id="UP000887116"/>
    </source>
</evidence>
<proteinExistence type="predicted"/>
<sequence length="158" mass="18073">MRLDVSNLERRRNGFLAAGVGVLPAVLDLKRSLGCTCLRCLKQILLKGPFQDQINQYFFCEKCGSTVGFIKDSYVHMRKFQPEEDINLPPRLKLLEKKLSFERDDLHSLEGCSLMIIHSFFSSCQPGCWIYLYGDPVLGGYSRVSYPWGLYERTLPLG</sequence>
<evidence type="ECO:0000313" key="1">
    <source>
        <dbReference type="EMBL" id="GFQ88536.1"/>
    </source>
</evidence>
<organism evidence="1 2">
    <name type="scientific">Trichonephila clavata</name>
    <name type="common">Joro spider</name>
    <name type="synonym">Nephila clavata</name>
    <dbReference type="NCBI Taxonomy" id="2740835"/>
    <lineage>
        <taxon>Eukaryota</taxon>
        <taxon>Metazoa</taxon>
        <taxon>Ecdysozoa</taxon>
        <taxon>Arthropoda</taxon>
        <taxon>Chelicerata</taxon>
        <taxon>Arachnida</taxon>
        <taxon>Araneae</taxon>
        <taxon>Araneomorphae</taxon>
        <taxon>Entelegynae</taxon>
        <taxon>Araneoidea</taxon>
        <taxon>Nephilidae</taxon>
        <taxon>Trichonephila</taxon>
    </lineage>
</organism>
<dbReference type="EMBL" id="BMAO01033307">
    <property type="protein sequence ID" value="GFQ88536.1"/>
    <property type="molecule type" value="Genomic_DNA"/>
</dbReference>